<dbReference type="SUPFAM" id="SSF88697">
    <property type="entry name" value="PUA domain-like"/>
    <property type="match status" value="1"/>
</dbReference>
<dbReference type="NCBIfam" id="NF008692">
    <property type="entry name" value="PRK11713.1-5"/>
    <property type="match status" value="1"/>
</dbReference>
<gene>
    <name evidence="15" type="ORF">EDD58_103190</name>
</gene>
<comment type="caution">
    <text evidence="15">The sequence shown here is derived from an EMBL/GenBank/DDBJ whole genome shotgun (WGS) entry which is preliminary data.</text>
</comment>
<dbReference type="Gene3D" id="3.40.1280.10">
    <property type="match status" value="1"/>
</dbReference>
<keyword evidence="6 12" id="KW-0698">rRNA processing</keyword>
<sequence>MQRYFIQPSQIENKIIRLTEDVAHHLTHVLRSRLDDQLICCDGLGSDYITKIIEISKGTVLCEILETRPSQGEPLTQVTIAQSFPKGDKWEWILQKGTEIGAVRFLPFQSERTVVKIDARKAVKKQERWERIVQEAAEQAHRGRVPEVGAVLSWKDLLREIRSSSTSWIAYEKGGEALSEEIASSSDDILLIIGPEGGFSESEVQEAIEAGAKPITLGKRILRTETAPLAALSCILFARNDFGR</sequence>
<keyword evidence="7 12" id="KW-0489">Methyltransferase</keyword>
<comment type="catalytic activity">
    <reaction evidence="11 12">
        <text>uridine(1498) in 16S rRNA + S-adenosyl-L-methionine = N(3)-methyluridine(1498) in 16S rRNA + S-adenosyl-L-homocysteine + H(+)</text>
        <dbReference type="Rhea" id="RHEA:42920"/>
        <dbReference type="Rhea" id="RHEA-COMP:10283"/>
        <dbReference type="Rhea" id="RHEA-COMP:10284"/>
        <dbReference type="ChEBI" id="CHEBI:15378"/>
        <dbReference type="ChEBI" id="CHEBI:57856"/>
        <dbReference type="ChEBI" id="CHEBI:59789"/>
        <dbReference type="ChEBI" id="CHEBI:65315"/>
        <dbReference type="ChEBI" id="CHEBI:74502"/>
        <dbReference type="EC" id="2.1.1.193"/>
    </reaction>
</comment>
<dbReference type="NCBIfam" id="TIGR00046">
    <property type="entry name" value="RsmE family RNA methyltransferase"/>
    <property type="match status" value="1"/>
</dbReference>
<dbReference type="EC" id="2.1.1.193" evidence="3 12"/>
<protein>
    <recommendedName>
        <fullName evidence="4 12">Ribosomal RNA small subunit methyltransferase E</fullName>
        <ecNumber evidence="3 12">2.1.1.193</ecNumber>
    </recommendedName>
</protein>
<comment type="subcellular location">
    <subcellularLocation>
        <location evidence="1 12">Cytoplasm</location>
    </subcellularLocation>
</comment>
<evidence type="ECO:0000256" key="1">
    <source>
        <dbReference type="ARBA" id="ARBA00004496"/>
    </source>
</evidence>
<reference evidence="15 16" key="1">
    <citation type="submission" date="2019-03" db="EMBL/GenBank/DDBJ databases">
        <title>Genomic Encyclopedia of Type Strains, Phase IV (KMG-IV): sequencing the most valuable type-strain genomes for metagenomic binning, comparative biology and taxonomic classification.</title>
        <authorList>
            <person name="Goeker M."/>
        </authorList>
    </citation>
    <scope>NUCLEOTIDE SEQUENCE [LARGE SCALE GENOMIC DNA]</scope>
    <source>
        <strain evidence="15 16">DSM 45707</strain>
    </source>
</reference>
<feature type="domain" description="Ribosomal RNA small subunit methyltransferase E PUA-like" evidence="14">
    <location>
        <begin position="18"/>
        <end position="65"/>
    </location>
</feature>
<comment type="function">
    <text evidence="10 12">Specifically methylates the N3 position of the uracil ring of uridine 1498 (m3U1498) in 16S rRNA. Acts on the fully assembled 30S ribosomal subunit.</text>
</comment>
<evidence type="ECO:0000313" key="16">
    <source>
        <dbReference type="Proteomes" id="UP000294937"/>
    </source>
</evidence>
<evidence type="ECO:0000256" key="4">
    <source>
        <dbReference type="ARBA" id="ARBA00013673"/>
    </source>
</evidence>
<dbReference type="AlphaFoldDB" id="A0A4R3L4R1"/>
<dbReference type="PIRSF" id="PIRSF015601">
    <property type="entry name" value="MTase_slr0722"/>
    <property type="match status" value="1"/>
</dbReference>
<dbReference type="Pfam" id="PF04452">
    <property type="entry name" value="Methyltrans_RNA"/>
    <property type="match status" value="1"/>
</dbReference>
<dbReference type="InterPro" id="IPR006700">
    <property type="entry name" value="RsmE"/>
</dbReference>
<dbReference type="GO" id="GO:0070042">
    <property type="term" value="F:rRNA (uridine-N3-)-methyltransferase activity"/>
    <property type="evidence" value="ECO:0007669"/>
    <property type="project" value="TreeGrafter"/>
</dbReference>
<evidence type="ECO:0000256" key="8">
    <source>
        <dbReference type="ARBA" id="ARBA00022679"/>
    </source>
</evidence>
<evidence type="ECO:0000256" key="6">
    <source>
        <dbReference type="ARBA" id="ARBA00022552"/>
    </source>
</evidence>
<evidence type="ECO:0000256" key="5">
    <source>
        <dbReference type="ARBA" id="ARBA00022490"/>
    </source>
</evidence>
<evidence type="ECO:0000256" key="7">
    <source>
        <dbReference type="ARBA" id="ARBA00022603"/>
    </source>
</evidence>
<proteinExistence type="inferred from homology"/>
<dbReference type="PANTHER" id="PTHR30027">
    <property type="entry name" value="RIBOSOMAL RNA SMALL SUBUNIT METHYLTRANSFERASE E"/>
    <property type="match status" value="1"/>
</dbReference>
<dbReference type="SUPFAM" id="SSF75217">
    <property type="entry name" value="alpha/beta knot"/>
    <property type="match status" value="1"/>
</dbReference>
<evidence type="ECO:0000256" key="11">
    <source>
        <dbReference type="ARBA" id="ARBA00047944"/>
    </source>
</evidence>
<dbReference type="GO" id="GO:0070475">
    <property type="term" value="P:rRNA base methylation"/>
    <property type="evidence" value="ECO:0007669"/>
    <property type="project" value="TreeGrafter"/>
</dbReference>
<dbReference type="OrthoDB" id="9815641at2"/>
<dbReference type="InterPro" id="IPR029028">
    <property type="entry name" value="Alpha/beta_knot_MTases"/>
</dbReference>
<dbReference type="CDD" id="cd18084">
    <property type="entry name" value="RsmE-like"/>
    <property type="match status" value="1"/>
</dbReference>
<evidence type="ECO:0000256" key="9">
    <source>
        <dbReference type="ARBA" id="ARBA00022691"/>
    </source>
</evidence>
<evidence type="ECO:0000256" key="3">
    <source>
        <dbReference type="ARBA" id="ARBA00012328"/>
    </source>
</evidence>
<dbReference type="InterPro" id="IPR015947">
    <property type="entry name" value="PUA-like_sf"/>
</dbReference>
<name>A0A4R3L4R1_9BACL</name>
<evidence type="ECO:0000256" key="10">
    <source>
        <dbReference type="ARBA" id="ARBA00025699"/>
    </source>
</evidence>
<dbReference type="Gene3D" id="2.40.240.20">
    <property type="entry name" value="Hypothetical PUA domain-like, domain 1"/>
    <property type="match status" value="1"/>
</dbReference>
<keyword evidence="5 12" id="KW-0963">Cytoplasm</keyword>
<dbReference type="InterPro" id="IPR046887">
    <property type="entry name" value="RsmE_PUA-like"/>
</dbReference>
<dbReference type="PANTHER" id="PTHR30027:SF3">
    <property type="entry name" value="16S RRNA (URACIL(1498)-N(3))-METHYLTRANSFERASE"/>
    <property type="match status" value="1"/>
</dbReference>
<comment type="similarity">
    <text evidence="2 12">Belongs to the RNA methyltransferase RsmE family.</text>
</comment>
<keyword evidence="16" id="KW-1185">Reference proteome</keyword>
<feature type="domain" description="Ribosomal RNA small subunit methyltransferase E methyltransferase" evidence="13">
    <location>
        <begin position="74"/>
        <end position="235"/>
    </location>
</feature>
<evidence type="ECO:0000256" key="2">
    <source>
        <dbReference type="ARBA" id="ARBA00005528"/>
    </source>
</evidence>
<keyword evidence="9 12" id="KW-0949">S-adenosyl-L-methionine</keyword>
<keyword evidence="8 12" id="KW-0808">Transferase</keyword>
<dbReference type="RefSeq" id="WP_131924159.1">
    <property type="nucleotide sequence ID" value="NZ_SMAG01000003.1"/>
</dbReference>
<evidence type="ECO:0000256" key="12">
    <source>
        <dbReference type="PIRNR" id="PIRNR015601"/>
    </source>
</evidence>
<dbReference type="InterPro" id="IPR046886">
    <property type="entry name" value="RsmE_MTase_dom"/>
</dbReference>
<dbReference type="InterPro" id="IPR029026">
    <property type="entry name" value="tRNA_m1G_MTases_N"/>
</dbReference>
<evidence type="ECO:0000259" key="14">
    <source>
        <dbReference type="Pfam" id="PF20260"/>
    </source>
</evidence>
<dbReference type="GO" id="GO:0005737">
    <property type="term" value="C:cytoplasm"/>
    <property type="evidence" value="ECO:0007669"/>
    <property type="project" value="UniProtKB-SubCell"/>
</dbReference>
<accession>A0A4R3L4R1</accession>
<evidence type="ECO:0000313" key="15">
    <source>
        <dbReference type="EMBL" id="TCS94771.1"/>
    </source>
</evidence>
<organism evidence="15 16">
    <name type="scientific">Hazenella coriacea</name>
    <dbReference type="NCBI Taxonomy" id="1179467"/>
    <lineage>
        <taxon>Bacteria</taxon>
        <taxon>Bacillati</taxon>
        <taxon>Bacillota</taxon>
        <taxon>Bacilli</taxon>
        <taxon>Bacillales</taxon>
        <taxon>Thermoactinomycetaceae</taxon>
        <taxon>Hazenella</taxon>
    </lineage>
</organism>
<dbReference type="Pfam" id="PF20260">
    <property type="entry name" value="PUA_4"/>
    <property type="match status" value="1"/>
</dbReference>
<dbReference type="EMBL" id="SMAG01000003">
    <property type="protein sequence ID" value="TCS94771.1"/>
    <property type="molecule type" value="Genomic_DNA"/>
</dbReference>
<evidence type="ECO:0000259" key="13">
    <source>
        <dbReference type="Pfam" id="PF04452"/>
    </source>
</evidence>
<dbReference type="Proteomes" id="UP000294937">
    <property type="component" value="Unassembled WGS sequence"/>
</dbReference>